<dbReference type="AlphaFoldDB" id="A0A2Z6QTD6"/>
<evidence type="ECO:0000313" key="1">
    <source>
        <dbReference type="EMBL" id="GBB88001.1"/>
    </source>
</evidence>
<comment type="caution">
    <text evidence="1">The sequence shown here is derived from an EMBL/GenBank/DDBJ whole genome shotgun (WGS) entry which is preliminary data.</text>
</comment>
<organism evidence="1 2">
    <name type="scientific">Rhizophagus clarus</name>
    <dbReference type="NCBI Taxonomy" id="94130"/>
    <lineage>
        <taxon>Eukaryota</taxon>
        <taxon>Fungi</taxon>
        <taxon>Fungi incertae sedis</taxon>
        <taxon>Mucoromycota</taxon>
        <taxon>Glomeromycotina</taxon>
        <taxon>Glomeromycetes</taxon>
        <taxon>Glomerales</taxon>
        <taxon>Glomeraceae</taxon>
        <taxon>Rhizophagus</taxon>
    </lineage>
</organism>
<dbReference type="EMBL" id="BEXD01000503">
    <property type="protein sequence ID" value="GBB88001.1"/>
    <property type="molecule type" value="Genomic_DNA"/>
</dbReference>
<name>A0A2Z6QTD6_9GLOM</name>
<accession>A0A2Z6QTD6</accession>
<gene>
    <name evidence="1" type="ORF">RclHR1_14500003</name>
</gene>
<dbReference type="Proteomes" id="UP000247702">
    <property type="component" value="Unassembled WGS sequence"/>
</dbReference>
<reference evidence="1 2" key="1">
    <citation type="submission" date="2017-11" db="EMBL/GenBank/DDBJ databases">
        <title>The genome of Rhizophagus clarus HR1 reveals common genetic basis of auxotrophy among arbuscular mycorrhizal fungi.</title>
        <authorList>
            <person name="Kobayashi Y."/>
        </authorList>
    </citation>
    <scope>NUCLEOTIDE SEQUENCE [LARGE SCALE GENOMIC DNA]</scope>
    <source>
        <strain evidence="1 2">HR1</strain>
    </source>
</reference>
<sequence>MELLSTPDNKITIDNVMLPSAKEEFQEQEFIEKCINIEETDYFYEGEVSPKRNLEKVNEVKRAGEINDNSKRVQGSPQKGRVKFYKWDKSEVQEKQEYQGVV</sequence>
<evidence type="ECO:0000313" key="2">
    <source>
        <dbReference type="Proteomes" id="UP000247702"/>
    </source>
</evidence>
<protein>
    <submittedName>
        <fullName evidence="1">Uncharacterized protein</fullName>
    </submittedName>
</protein>
<proteinExistence type="predicted"/>
<keyword evidence="2" id="KW-1185">Reference proteome</keyword>